<proteinExistence type="predicted"/>
<gene>
    <name evidence="1" type="ORF">GJJ64_01805</name>
</gene>
<comment type="caution">
    <text evidence="1">The sequence shown here is derived from an EMBL/GenBank/DDBJ whole genome shotgun (WGS) entry which is preliminary data.</text>
</comment>
<evidence type="ECO:0008006" key="3">
    <source>
        <dbReference type="Google" id="ProtNLM"/>
    </source>
</evidence>
<dbReference type="Gene3D" id="3.40.50.450">
    <property type="match status" value="1"/>
</dbReference>
<dbReference type="EMBL" id="WKJI01000001">
    <property type="protein sequence ID" value="MRX45914.1"/>
    <property type="molecule type" value="Genomic_DNA"/>
</dbReference>
<sequence>MEINLDPQIKPLVANLLRINIGRYLKTSDFNHLTLEHNFDNLWEQGKKAVRDSSNVVFIGFDPSGDYEEAYQLILNALYKQDNKGFFNVLELTLTDFIRWDKGKTDLSKVVENLEQLKMPEDQIQSIKQAFSSKLLTPTIATPDKSPTFEKSEIKIDPKLCFVIMPFNDKLNPIYESIIKVVLKDLKYNPLRADEIFTSKPIIDDIWLNIKKSKFLIADLTDRNPNVFYELGLAHALTKDVILLTQNLSDIPFDLRHYRIIVYQDSISGADKLKSTLKEFITELDTKKKK</sequence>
<protein>
    <recommendedName>
        <fullName evidence="3">CD-NTase-associated protein 12/Pycsar effector protein TIR domain-containing protein</fullName>
    </recommendedName>
</protein>
<reference evidence="1 2" key="1">
    <citation type="submission" date="2019-11" db="EMBL/GenBank/DDBJ databases">
        <authorList>
            <person name="Cheng Q."/>
            <person name="Yang Z."/>
        </authorList>
    </citation>
    <scope>NUCLEOTIDE SEQUENCE [LARGE SCALE GENOMIC DNA]</scope>
    <source>
        <strain evidence="1 2">HX-22-1</strain>
    </source>
</reference>
<name>A0A7K0FIV3_9SPHI</name>
<accession>A0A7K0FIV3</accession>
<dbReference type="RefSeq" id="WP_154286059.1">
    <property type="nucleotide sequence ID" value="NZ_WKJI01000001.1"/>
</dbReference>
<dbReference type="AlphaFoldDB" id="A0A7K0FIV3"/>
<keyword evidence="2" id="KW-1185">Reference proteome</keyword>
<organism evidence="1 2">
    <name type="scientific">Pedobacter puniceum</name>
    <dbReference type="NCBI Taxonomy" id="2666136"/>
    <lineage>
        <taxon>Bacteria</taxon>
        <taxon>Pseudomonadati</taxon>
        <taxon>Bacteroidota</taxon>
        <taxon>Sphingobacteriia</taxon>
        <taxon>Sphingobacteriales</taxon>
        <taxon>Sphingobacteriaceae</taxon>
        <taxon>Pedobacter</taxon>
    </lineage>
</organism>
<evidence type="ECO:0000313" key="1">
    <source>
        <dbReference type="EMBL" id="MRX45914.1"/>
    </source>
</evidence>
<dbReference type="Proteomes" id="UP000462931">
    <property type="component" value="Unassembled WGS sequence"/>
</dbReference>
<evidence type="ECO:0000313" key="2">
    <source>
        <dbReference type="Proteomes" id="UP000462931"/>
    </source>
</evidence>